<keyword evidence="2" id="KW-1185">Reference proteome</keyword>
<dbReference type="AlphaFoldDB" id="A0AA88GTK7"/>
<dbReference type="Proteomes" id="UP000816034">
    <property type="component" value="Unassembled WGS sequence"/>
</dbReference>
<accession>A0AA88GTK7</accession>
<proteinExistence type="predicted"/>
<name>A0AA88GTK7_NAELO</name>
<sequence>MRRRVQQSDFATLKFTLHFFYPTISAITDDQQQEDTTIKTTSYSSNMSQLQDESAFISEQLQQVHLEEDRVNNDNDDQIHSFPSTKRSELSFEEWRLVANFLLSRNAFQGLASVSRTARLAVLSCHFVQNVFVVRAVVRGWMEALHNSTSVSTLVPSDRLKSLLQPLHKYHLLDLTPFVHPNDKKKAELQQDNSSHESLVPVPNYYSSECVKYACEAGFTAMIDQLLEKPFLLRFHAPDLKNFLKAAFTNNHDDIAKKIIKFFVKRLVLELETKSSRETKSNLNFQIILTLCCESSTANVNEFYSLLEKELVAIFSSAQIDTILSKSILPIISEGHLVKFLKRNDFANALFVLRKFFTLMQIHDVETVFDKMYITFSVTFSQHGINAEQMIWLFDNIYDLSKANTLISKVVHRYIQKKSELYYEYLTRFKHRDVMTDKKLFEESLAYLTAYYWNNVFSVIQPSFSAFIQALKVCDYPADMLLQRYEPWLSKNYPDELAEYLYENISILEDSNAHHAQHCMDMQNLFDSRMQQKLASVFLSKQQFDFEKLMYILQKYDCFSDLLSTILETSYRDIVLHQIYSNIISKISKTKNLRMMNDFLPTNEVDMQQMTNNVYYTAAVLMYCAKFGNRNLFECIVDQQKDVISQFPQELPVVYNTIADMANIQPVSLRKEFHLISYSTEILLFIIRHEILRKYLNVLASLSSLPVSVLEFHQNSIGFVDDSPNQQPDMHAVLKEYALSDKDISELISLYISRNVMAQLSNLLHFPSFTSDHLLEIPEAYLFNSITLGKLTDLHRVVDLLMENFEQERIKNKFKEFFCFIHGKQYSFLENSRVVQCYSKYMKMVEEIMYDLLFDEKYFHAVSSFHNGLNDDTCTGESSTKLQGTLFKMQDKYALKRSKKVKTEAKVLVFKLSDHERLLRALKSKLEPQQPLSIKFEHYLMWKSFIQQVSEPEILDQVNQLLAEIEPETQRQSTNFQPSFSTQTLSNPFQISFGSSTGSSISSSISDCGFTVKRLKKR</sequence>
<evidence type="ECO:0000313" key="2">
    <source>
        <dbReference type="Proteomes" id="UP000816034"/>
    </source>
</evidence>
<dbReference type="EMBL" id="PYSW02000017">
    <property type="protein sequence ID" value="KAG2386028.1"/>
    <property type="molecule type" value="Genomic_DNA"/>
</dbReference>
<gene>
    <name evidence="1" type="ORF">C9374_003177</name>
</gene>
<reference evidence="1 2" key="1">
    <citation type="journal article" date="2018" name="BMC Genomics">
        <title>The genome of Naegleria lovaniensis, the basis for a comparative approach to unravel pathogenicity factors of the human pathogenic amoeba N. fowleri.</title>
        <authorList>
            <person name="Liechti N."/>
            <person name="Schurch N."/>
            <person name="Bruggmann R."/>
            <person name="Wittwer M."/>
        </authorList>
    </citation>
    <scope>NUCLEOTIDE SEQUENCE [LARGE SCALE GENOMIC DNA]</scope>
    <source>
        <strain evidence="1 2">ATCC 30569</strain>
    </source>
</reference>
<dbReference type="GeneID" id="68095632"/>
<protein>
    <submittedName>
        <fullName evidence="1">Uncharacterized protein</fullName>
    </submittedName>
</protein>
<evidence type="ECO:0000313" key="1">
    <source>
        <dbReference type="EMBL" id="KAG2386028.1"/>
    </source>
</evidence>
<comment type="caution">
    <text evidence="1">The sequence shown here is derived from an EMBL/GenBank/DDBJ whole genome shotgun (WGS) entry which is preliminary data.</text>
</comment>
<dbReference type="RefSeq" id="XP_044550021.1">
    <property type="nucleotide sequence ID" value="XM_044692676.1"/>
</dbReference>
<organism evidence="1 2">
    <name type="scientific">Naegleria lovaniensis</name>
    <name type="common">Amoeba</name>
    <dbReference type="NCBI Taxonomy" id="51637"/>
    <lineage>
        <taxon>Eukaryota</taxon>
        <taxon>Discoba</taxon>
        <taxon>Heterolobosea</taxon>
        <taxon>Tetramitia</taxon>
        <taxon>Eutetramitia</taxon>
        <taxon>Vahlkampfiidae</taxon>
        <taxon>Naegleria</taxon>
    </lineage>
</organism>